<dbReference type="Pfam" id="PF02588">
    <property type="entry name" value="YitT_membrane"/>
    <property type="match status" value="1"/>
</dbReference>
<protein>
    <recommendedName>
        <fullName evidence="9">YitT family protein</fullName>
    </recommendedName>
</protein>
<accession>A0A2U8FX52</accession>
<evidence type="ECO:0000313" key="7">
    <source>
        <dbReference type="EMBL" id="AWI55639.1"/>
    </source>
</evidence>
<dbReference type="AlphaFoldDB" id="A0A2U8FX52"/>
<keyword evidence="8" id="KW-1185">Reference proteome</keyword>
<dbReference type="Proteomes" id="UP000244892">
    <property type="component" value="Plasmid pTB101"/>
</dbReference>
<geneLocation type="plasmid" evidence="8">
    <name>ptb101</name>
</geneLocation>
<evidence type="ECO:0000313" key="8">
    <source>
        <dbReference type="Proteomes" id="UP000244892"/>
    </source>
</evidence>
<feature type="transmembrane region" description="Helical" evidence="6">
    <location>
        <begin position="91"/>
        <end position="111"/>
    </location>
</feature>
<comment type="subcellular location">
    <subcellularLocation>
        <location evidence="1">Cell membrane</location>
        <topology evidence="1">Multi-pass membrane protein</topology>
    </subcellularLocation>
</comment>
<evidence type="ECO:0000256" key="5">
    <source>
        <dbReference type="ARBA" id="ARBA00023136"/>
    </source>
</evidence>
<dbReference type="PANTHER" id="PTHR33545">
    <property type="entry name" value="UPF0750 MEMBRANE PROTEIN YITT-RELATED"/>
    <property type="match status" value="1"/>
</dbReference>
<dbReference type="OrthoDB" id="3296441at2"/>
<feature type="transmembrane region" description="Helical" evidence="6">
    <location>
        <begin position="60"/>
        <end position="79"/>
    </location>
</feature>
<evidence type="ECO:0000256" key="6">
    <source>
        <dbReference type="SAM" id="Phobius"/>
    </source>
</evidence>
<evidence type="ECO:0000256" key="4">
    <source>
        <dbReference type="ARBA" id="ARBA00022989"/>
    </source>
</evidence>
<keyword evidence="4 6" id="KW-1133">Transmembrane helix</keyword>
<organism evidence="7 8">
    <name type="scientific">Aquabacterium olei</name>
    <dbReference type="NCBI Taxonomy" id="1296669"/>
    <lineage>
        <taxon>Bacteria</taxon>
        <taxon>Pseudomonadati</taxon>
        <taxon>Pseudomonadota</taxon>
        <taxon>Betaproteobacteria</taxon>
        <taxon>Burkholderiales</taxon>
        <taxon>Aquabacterium</taxon>
    </lineage>
</organism>
<dbReference type="KEGG" id="aon:DEH84_18870"/>
<keyword evidence="3 6" id="KW-0812">Transmembrane</keyword>
<evidence type="ECO:0008006" key="9">
    <source>
        <dbReference type="Google" id="ProtNLM"/>
    </source>
</evidence>
<dbReference type="GO" id="GO:0005886">
    <property type="term" value="C:plasma membrane"/>
    <property type="evidence" value="ECO:0007669"/>
    <property type="project" value="UniProtKB-SubCell"/>
</dbReference>
<keyword evidence="5 6" id="KW-0472">Membrane</keyword>
<gene>
    <name evidence="7" type="ORF">DEH84_18870</name>
</gene>
<feature type="transmembrane region" description="Helical" evidence="6">
    <location>
        <begin position="117"/>
        <end position="135"/>
    </location>
</feature>
<evidence type="ECO:0000256" key="1">
    <source>
        <dbReference type="ARBA" id="ARBA00004651"/>
    </source>
</evidence>
<name>A0A2U8FX52_9BURK</name>
<reference evidence="7 8" key="1">
    <citation type="submission" date="2018-05" db="EMBL/GenBank/DDBJ databases">
        <title>complete genome sequence of Aquabacterium olei NBRC 110486.</title>
        <authorList>
            <person name="Tang B."/>
            <person name="Chang J."/>
            <person name="Zhang L."/>
            <person name="Yang H."/>
        </authorList>
    </citation>
    <scope>NUCLEOTIDE SEQUENCE [LARGE SCALE GENOMIC DNA]</scope>
    <source>
        <strain evidence="7 8">NBRC 110486</strain>
        <plasmid evidence="8">Plasmid ptb101</plasmid>
    </source>
</reference>
<dbReference type="EMBL" id="CP029211">
    <property type="protein sequence ID" value="AWI55639.1"/>
    <property type="molecule type" value="Genomic_DNA"/>
</dbReference>
<dbReference type="PANTHER" id="PTHR33545:SF5">
    <property type="entry name" value="UPF0750 MEMBRANE PROTEIN YITT"/>
    <property type="match status" value="1"/>
</dbReference>
<evidence type="ECO:0000256" key="3">
    <source>
        <dbReference type="ARBA" id="ARBA00022692"/>
    </source>
</evidence>
<dbReference type="InterPro" id="IPR051461">
    <property type="entry name" value="UPF0750_membrane"/>
</dbReference>
<keyword evidence="7" id="KW-0614">Plasmid</keyword>
<dbReference type="RefSeq" id="WP_109038748.1">
    <property type="nucleotide sequence ID" value="NZ_CP029211.1"/>
</dbReference>
<feature type="transmembrane region" description="Helical" evidence="6">
    <location>
        <begin position="22"/>
        <end position="40"/>
    </location>
</feature>
<dbReference type="InterPro" id="IPR003740">
    <property type="entry name" value="YitT"/>
</dbReference>
<sequence>MARPTASPADGPRAPHAWYEDVLALLIGTLVVSFGVNLLRQGGALTGGTAGLAFLAHYATGVRFGVAFFLINVPFYWLAYWHLGKAMVLKTFCAVGLVSFFAEMHTVFIHVERIDPFYAALFGNAVLGLGFIVLFRHRASLGGTSILALYLQEHHGIRAGKVQLVIDLLILAASSALVSMPLLVASVAGAVVLNTIVAMNHRPDRYLA</sequence>
<keyword evidence="2" id="KW-1003">Cell membrane</keyword>
<proteinExistence type="predicted"/>
<feature type="transmembrane region" description="Helical" evidence="6">
    <location>
        <begin position="168"/>
        <end position="197"/>
    </location>
</feature>
<evidence type="ECO:0000256" key="2">
    <source>
        <dbReference type="ARBA" id="ARBA00022475"/>
    </source>
</evidence>